<dbReference type="SUPFAM" id="SSF52540">
    <property type="entry name" value="P-loop containing nucleoside triphosphate hydrolases"/>
    <property type="match status" value="1"/>
</dbReference>
<dbReference type="GO" id="GO:0005524">
    <property type="term" value="F:ATP binding"/>
    <property type="evidence" value="ECO:0007669"/>
    <property type="project" value="UniProtKB-KW"/>
</dbReference>
<dbReference type="InterPro" id="IPR027417">
    <property type="entry name" value="P-loop_NTPase"/>
</dbReference>
<dbReference type="EMBL" id="MHTY01000010">
    <property type="protein sequence ID" value="OHA69001.1"/>
    <property type="molecule type" value="Genomic_DNA"/>
</dbReference>
<dbReference type="CDD" id="cd01129">
    <property type="entry name" value="PulE-GspE-like"/>
    <property type="match status" value="1"/>
</dbReference>
<dbReference type="Proteomes" id="UP000178529">
    <property type="component" value="Unassembled WGS sequence"/>
</dbReference>
<dbReference type="AlphaFoldDB" id="A0A1G2RA83"/>
<dbReference type="PANTHER" id="PTHR30258:SF2">
    <property type="entry name" value="COMG OPERON PROTEIN 1"/>
    <property type="match status" value="1"/>
</dbReference>
<sequence>MTDIVIEKGSGGLVTLQSLGKEVREQETQDITKLAAALLGGAVQLDASDIHIEPQKEQSQVRLRIDGMLQDAFSLPKTLSQNLLSRIKLTAGLKLNVEDRPQDGRFSLLPKDGTPIEVRAATLPAEYGESLVLRILNPKRLPELKNLGLRENLLLLFEKEIKKPNGMIVVTGPTGSGKTTTLYAFLREVTKPELKVVTIEDPIEYHLQGVSQTQVDEEKGYDFASGLKAIVRQDPDVILVGEMRDKETVDIALQASLTGHLVFSTLHANDAVGTIARLTSLEAKIETVASALNLIIAQRLVRQVCQKCKTMESAAESERATIEKALGGLPENLRPKLPKKLELVKARGCSACNSTGYKGRVGIFEALVVDEKTEEFVLKSPSTVSLRAFALEKGMVEMYQDGILKVLAGITTLEELQRVAATQ</sequence>
<dbReference type="PANTHER" id="PTHR30258">
    <property type="entry name" value="TYPE II SECRETION SYSTEM PROTEIN GSPE-RELATED"/>
    <property type="match status" value="1"/>
</dbReference>
<dbReference type="InterPro" id="IPR003593">
    <property type="entry name" value="AAA+_ATPase"/>
</dbReference>
<accession>A0A1G2RA83</accession>
<name>A0A1G2RA83_9BACT</name>
<comment type="caution">
    <text evidence="5">The sequence shown here is derived from an EMBL/GenBank/DDBJ whole genome shotgun (WGS) entry which is preliminary data.</text>
</comment>
<dbReference type="Pfam" id="PF00437">
    <property type="entry name" value="T2SSE"/>
    <property type="match status" value="1"/>
</dbReference>
<dbReference type="InterPro" id="IPR001482">
    <property type="entry name" value="T2SS/T4SS_dom"/>
</dbReference>
<evidence type="ECO:0000313" key="6">
    <source>
        <dbReference type="Proteomes" id="UP000178529"/>
    </source>
</evidence>
<dbReference type="PROSITE" id="PS00662">
    <property type="entry name" value="T2SP_E"/>
    <property type="match status" value="1"/>
</dbReference>
<feature type="domain" description="Bacterial type II secretion system protein E" evidence="4">
    <location>
        <begin position="231"/>
        <end position="245"/>
    </location>
</feature>
<organism evidence="5 6">
    <name type="scientific">Candidatus Wildermuthbacteria bacterium RIFCSPHIGHO2_02_FULL_48_16</name>
    <dbReference type="NCBI Taxonomy" id="1802453"/>
    <lineage>
        <taxon>Bacteria</taxon>
        <taxon>Candidatus Wildermuthiibacteriota</taxon>
    </lineage>
</organism>
<evidence type="ECO:0000256" key="3">
    <source>
        <dbReference type="ARBA" id="ARBA00022840"/>
    </source>
</evidence>
<reference evidence="5 6" key="1">
    <citation type="journal article" date="2016" name="Nat. Commun.">
        <title>Thousands of microbial genomes shed light on interconnected biogeochemical processes in an aquifer system.</title>
        <authorList>
            <person name="Anantharaman K."/>
            <person name="Brown C.T."/>
            <person name="Hug L.A."/>
            <person name="Sharon I."/>
            <person name="Castelle C.J."/>
            <person name="Probst A.J."/>
            <person name="Thomas B.C."/>
            <person name="Singh A."/>
            <person name="Wilkins M.J."/>
            <person name="Karaoz U."/>
            <person name="Brodie E.L."/>
            <person name="Williams K.H."/>
            <person name="Hubbard S.S."/>
            <person name="Banfield J.F."/>
        </authorList>
    </citation>
    <scope>NUCLEOTIDE SEQUENCE [LARGE SCALE GENOMIC DNA]</scope>
</reference>
<gene>
    <name evidence="5" type="ORF">A3J68_00645</name>
</gene>
<proteinExistence type="inferred from homology"/>
<keyword evidence="3" id="KW-0067">ATP-binding</keyword>
<dbReference type="Gene3D" id="3.30.450.90">
    <property type="match status" value="1"/>
</dbReference>
<dbReference type="Gene3D" id="3.40.50.300">
    <property type="entry name" value="P-loop containing nucleotide triphosphate hydrolases"/>
    <property type="match status" value="1"/>
</dbReference>
<evidence type="ECO:0000256" key="2">
    <source>
        <dbReference type="ARBA" id="ARBA00022741"/>
    </source>
</evidence>
<keyword evidence="2" id="KW-0547">Nucleotide-binding</keyword>
<dbReference type="GO" id="GO:0005886">
    <property type="term" value="C:plasma membrane"/>
    <property type="evidence" value="ECO:0007669"/>
    <property type="project" value="TreeGrafter"/>
</dbReference>
<evidence type="ECO:0000313" key="5">
    <source>
        <dbReference type="EMBL" id="OHA69001.1"/>
    </source>
</evidence>
<comment type="similarity">
    <text evidence="1">Belongs to the GSP E family.</text>
</comment>
<evidence type="ECO:0000259" key="4">
    <source>
        <dbReference type="PROSITE" id="PS00662"/>
    </source>
</evidence>
<dbReference type="GO" id="GO:0016887">
    <property type="term" value="F:ATP hydrolysis activity"/>
    <property type="evidence" value="ECO:0007669"/>
    <property type="project" value="TreeGrafter"/>
</dbReference>
<protein>
    <recommendedName>
        <fullName evidence="4">Bacterial type II secretion system protein E domain-containing protein</fullName>
    </recommendedName>
</protein>
<dbReference type="SMART" id="SM00382">
    <property type="entry name" value="AAA"/>
    <property type="match status" value="1"/>
</dbReference>
<evidence type="ECO:0000256" key="1">
    <source>
        <dbReference type="ARBA" id="ARBA00006611"/>
    </source>
</evidence>